<dbReference type="InterPro" id="IPR009081">
    <property type="entry name" value="PP-bd_ACP"/>
</dbReference>
<reference evidence="6" key="1">
    <citation type="submission" date="2022-12" db="EMBL/GenBank/DDBJ databases">
        <authorList>
            <person name="Ruckert C."/>
            <person name="Busche T."/>
            <person name="Kalinowski J."/>
            <person name="Wittmann C."/>
        </authorList>
    </citation>
    <scope>NUCLEOTIDE SEQUENCE</scope>
    <source>
        <strain evidence="6">DSM 40467</strain>
    </source>
</reference>
<dbReference type="SUPFAM" id="SSF47336">
    <property type="entry name" value="ACP-like"/>
    <property type="match status" value="1"/>
</dbReference>
<evidence type="ECO:0000259" key="5">
    <source>
        <dbReference type="PROSITE" id="PS50075"/>
    </source>
</evidence>
<dbReference type="Pfam" id="PF00550">
    <property type="entry name" value="PP-binding"/>
    <property type="match status" value="1"/>
</dbReference>
<dbReference type="InterPro" id="IPR036736">
    <property type="entry name" value="ACP-like_sf"/>
</dbReference>
<organism evidence="6 7">
    <name type="scientific">Streptomyces cinnabarinus</name>
    <dbReference type="NCBI Taxonomy" id="67287"/>
    <lineage>
        <taxon>Bacteria</taxon>
        <taxon>Bacillati</taxon>
        <taxon>Actinomycetota</taxon>
        <taxon>Actinomycetes</taxon>
        <taxon>Kitasatosporales</taxon>
        <taxon>Streptomycetaceae</taxon>
        <taxon>Streptomyces</taxon>
    </lineage>
</organism>
<dbReference type="InterPro" id="IPR023213">
    <property type="entry name" value="CAT-like_dom_sf"/>
</dbReference>
<dbReference type="PANTHER" id="PTHR45527:SF1">
    <property type="entry name" value="FATTY ACID SYNTHASE"/>
    <property type="match status" value="1"/>
</dbReference>
<evidence type="ECO:0000256" key="2">
    <source>
        <dbReference type="ARBA" id="ARBA00022450"/>
    </source>
</evidence>
<protein>
    <submittedName>
        <fullName evidence="6">Amino acid adenylation domain-containing protein</fullName>
    </submittedName>
</protein>
<dbReference type="InterPro" id="IPR010071">
    <property type="entry name" value="AA_adenyl_dom"/>
</dbReference>
<dbReference type="InterPro" id="IPR020806">
    <property type="entry name" value="PKS_PP-bd"/>
</dbReference>
<dbReference type="Proteomes" id="UP001164439">
    <property type="component" value="Chromosome"/>
</dbReference>
<dbReference type="Pfam" id="PF13193">
    <property type="entry name" value="AMP-binding_C"/>
    <property type="match status" value="1"/>
</dbReference>
<dbReference type="CDD" id="cd19531">
    <property type="entry name" value="LCL_NRPS-like"/>
    <property type="match status" value="1"/>
</dbReference>
<dbReference type="InterPro" id="IPR000873">
    <property type="entry name" value="AMP-dep_synth/lig_dom"/>
</dbReference>
<accession>A0ABY7KBI0</accession>
<dbReference type="Gene3D" id="3.30.559.10">
    <property type="entry name" value="Chloramphenicol acetyltransferase-like domain"/>
    <property type="match status" value="1"/>
</dbReference>
<dbReference type="InterPro" id="IPR001242">
    <property type="entry name" value="Condensation_dom"/>
</dbReference>
<dbReference type="SUPFAM" id="SSF56801">
    <property type="entry name" value="Acetyl-CoA synthetase-like"/>
    <property type="match status" value="1"/>
</dbReference>
<evidence type="ECO:0000256" key="3">
    <source>
        <dbReference type="ARBA" id="ARBA00022553"/>
    </source>
</evidence>
<feature type="region of interest" description="Disordered" evidence="4">
    <location>
        <begin position="1"/>
        <end position="21"/>
    </location>
</feature>
<dbReference type="InterPro" id="IPR025110">
    <property type="entry name" value="AMP-bd_C"/>
</dbReference>
<dbReference type="Pfam" id="PF00668">
    <property type="entry name" value="Condensation"/>
    <property type="match status" value="1"/>
</dbReference>
<dbReference type="Gene3D" id="3.40.50.980">
    <property type="match status" value="2"/>
</dbReference>
<evidence type="ECO:0000256" key="1">
    <source>
        <dbReference type="ARBA" id="ARBA00001957"/>
    </source>
</evidence>
<keyword evidence="2" id="KW-0596">Phosphopantetheine</keyword>
<dbReference type="SUPFAM" id="SSF52777">
    <property type="entry name" value="CoA-dependent acyltransferases"/>
    <property type="match status" value="2"/>
</dbReference>
<proteinExistence type="predicted"/>
<dbReference type="RefSeq" id="WP_269659476.1">
    <property type="nucleotide sequence ID" value="NZ_CP114413.1"/>
</dbReference>
<feature type="domain" description="Carrier" evidence="5">
    <location>
        <begin position="680"/>
        <end position="755"/>
    </location>
</feature>
<dbReference type="EMBL" id="CP114413">
    <property type="protein sequence ID" value="WAZ21838.1"/>
    <property type="molecule type" value="Genomic_DNA"/>
</dbReference>
<comment type="cofactor">
    <cofactor evidence="1">
        <name>pantetheine 4'-phosphate</name>
        <dbReference type="ChEBI" id="CHEBI:47942"/>
    </cofactor>
</comment>
<dbReference type="Gene3D" id="1.10.1200.10">
    <property type="entry name" value="ACP-like"/>
    <property type="match status" value="1"/>
</dbReference>
<keyword evidence="7" id="KW-1185">Reference proteome</keyword>
<keyword evidence="3" id="KW-0597">Phosphoprotein</keyword>
<dbReference type="InterPro" id="IPR020845">
    <property type="entry name" value="AMP-binding_CS"/>
</dbReference>
<dbReference type="PANTHER" id="PTHR45527">
    <property type="entry name" value="NONRIBOSOMAL PEPTIDE SYNTHETASE"/>
    <property type="match status" value="1"/>
</dbReference>
<dbReference type="CDD" id="cd12117">
    <property type="entry name" value="A_NRPS_Srf_like"/>
    <property type="match status" value="1"/>
</dbReference>
<gene>
    <name evidence="6" type="ORF">STRCI_003038</name>
</gene>
<dbReference type="Gene3D" id="2.30.38.10">
    <property type="entry name" value="Luciferase, Domain 3"/>
    <property type="match status" value="1"/>
</dbReference>
<dbReference type="Gene3D" id="3.30.300.30">
    <property type="match status" value="1"/>
</dbReference>
<dbReference type="Pfam" id="PF00501">
    <property type="entry name" value="AMP-binding"/>
    <property type="match status" value="1"/>
</dbReference>
<evidence type="ECO:0000313" key="6">
    <source>
        <dbReference type="EMBL" id="WAZ21838.1"/>
    </source>
</evidence>
<dbReference type="Gene3D" id="3.30.559.30">
    <property type="entry name" value="Nonribosomal peptide synthetase, condensation domain"/>
    <property type="match status" value="1"/>
</dbReference>
<sequence>MSESFAELLPGPGDPAPAGAYGPVGDGPFPVPLPAGADLAAVVAGWAALLYHHTGRTEFGLAVEEERARPVVVRLAVEPALPWTRLRDTALRALERPEPCAGPVAGLPLLVVDGNDVLLRHDPAVSRSDAVARHAGHLGAVLAAALREPGTAVRELEPLSADERAALEDGSHDEVNPGRVERLFAERAAESPGRPAVVHGDSTLSYAELDHRAEVLASVLRAGGLRPGEPVALLLPREPGLVVAALAVLKAGGVYLPVDPDYPADRVALLLDDSGASRVVTSARVTGERPAGQVVVLEDLEEQGWSAVPDAVDAGELPGSEAPAYLMYTSGTTGRPKGVEVPHRGIVRVCRDTDYVPLDRSSRLAQIGATGFDASVWEIWGALLNGGTLHILDRETFLDVDALGPALAGQAVTTAFFTSALFHQLADEDPGVFRPLRDLLVGGDVVSAKHASAVLRACPGLRLTNMYGPTENVVFSTFQPVTEPVPARLPIGRPIRGTSAHVLNQDRRPLPVGVPGELYVGGEGMALGYHARPELTERAFVPHPFAPGRTLYRTGDRARLLPDGTIDFLGRVDHQVKVRGFRVEPGEVETALLGCTGVKSAVVLARRRPDSADSYLCAYLSGDGTLVPDEVREQARAALPPHMVPAHFMVLPALPLTTNGKVDRAALPEPDSGAAGADVAARDEVERALIELWEEILGVRGVGPGRTLQELGGTSLTATRIAARVARRFGIACPVSVVLRTPTLAALADFVRTAEPARGEGPRPGGAGERAPLSPQQHGIYVEQIKDPSGTEYNLPIVVDLPGDVDAAALRDTLAVLVARHEVLRTDIAPDEDGRPWQRVHDEPPVVLEEAVLPPGADPDGWTERWIRPFDPHRAPLWRAVLLRHADGARLVLDLHHLITDGYSLALLMTEWAALVRGAERLPQVELVHRDFARWATGPEGRHRAERQRGFWTGTFTPAPKPLDLPTDRPRPPVRRTEGNVVAFEFGAERSALVRELARTEGVTPFHVLLAAYTAFLGRVSAAEDVTVGVPVSGRHLPGVEAAQGMFVNTLALRVRPLAGLPFRAHLAEVARHALAAADHQDHGFADVVGLTGERDYSRHPLFDTLFAVQDTGLHQVDFLGGRPRWRPEVTRRTLFDLNLQIDDAPEGYSARWAYATALFLRPTVETFGSALLALLDAALAAPDTPLGELDRPAPSGPAVVAPDFDFDF</sequence>
<dbReference type="SMART" id="SM00823">
    <property type="entry name" value="PKS_PP"/>
    <property type="match status" value="1"/>
</dbReference>
<dbReference type="PROSITE" id="PS50075">
    <property type="entry name" value="CARRIER"/>
    <property type="match status" value="1"/>
</dbReference>
<evidence type="ECO:0000256" key="4">
    <source>
        <dbReference type="SAM" id="MobiDB-lite"/>
    </source>
</evidence>
<dbReference type="PROSITE" id="PS00455">
    <property type="entry name" value="AMP_BINDING"/>
    <property type="match status" value="1"/>
</dbReference>
<name>A0ABY7KBI0_9ACTN</name>
<evidence type="ECO:0000313" key="7">
    <source>
        <dbReference type="Proteomes" id="UP001164439"/>
    </source>
</evidence>
<dbReference type="NCBIfam" id="TIGR01733">
    <property type="entry name" value="AA-adenyl-dom"/>
    <property type="match status" value="1"/>
</dbReference>
<dbReference type="InterPro" id="IPR045851">
    <property type="entry name" value="AMP-bd_C_sf"/>
</dbReference>